<keyword evidence="1" id="KW-1185">Reference proteome</keyword>
<dbReference type="Proteomes" id="UP000492821">
    <property type="component" value="Unassembled WGS sequence"/>
</dbReference>
<sequence>MPYPIAKLPYGLRCRLSELATPLERRRLQIAAGTPSTCPKHIQCIAEAIIGVDFYTKPDESTEVQTFQDVEYRPFKFSQDALISWIRLEIDNLHVSNV</sequence>
<proteinExistence type="predicted"/>
<protein>
    <submittedName>
        <fullName evidence="2">Uncharacterized protein</fullName>
    </submittedName>
</protein>
<name>A0A7E4V7M2_PANRE</name>
<dbReference type="AlphaFoldDB" id="A0A7E4V7M2"/>
<reference evidence="1" key="1">
    <citation type="journal article" date="2013" name="Genetics">
        <title>The draft genome and transcriptome of Panagrellus redivivus are shaped by the harsh demands of a free-living lifestyle.</title>
        <authorList>
            <person name="Srinivasan J."/>
            <person name="Dillman A.R."/>
            <person name="Macchietto M.G."/>
            <person name="Heikkinen L."/>
            <person name="Lakso M."/>
            <person name="Fracchia K.M."/>
            <person name="Antoshechkin I."/>
            <person name="Mortazavi A."/>
            <person name="Wong G."/>
            <person name="Sternberg P.W."/>
        </authorList>
    </citation>
    <scope>NUCLEOTIDE SEQUENCE [LARGE SCALE GENOMIC DNA]</scope>
    <source>
        <strain evidence="1">MT8872</strain>
    </source>
</reference>
<organism evidence="1 2">
    <name type="scientific">Panagrellus redivivus</name>
    <name type="common">Microworm</name>
    <dbReference type="NCBI Taxonomy" id="6233"/>
    <lineage>
        <taxon>Eukaryota</taxon>
        <taxon>Metazoa</taxon>
        <taxon>Ecdysozoa</taxon>
        <taxon>Nematoda</taxon>
        <taxon>Chromadorea</taxon>
        <taxon>Rhabditida</taxon>
        <taxon>Tylenchina</taxon>
        <taxon>Panagrolaimomorpha</taxon>
        <taxon>Panagrolaimoidea</taxon>
        <taxon>Panagrolaimidae</taxon>
        <taxon>Panagrellus</taxon>
    </lineage>
</organism>
<evidence type="ECO:0000313" key="1">
    <source>
        <dbReference type="Proteomes" id="UP000492821"/>
    </source>
</evidence>
<reference evidence="2" key="2">
    <citation type="submission" date="2020-10" db="UniProtKB">
        <authorList>
            <consortium name="WormBaseParasite"/>
        </authorList>
    </citation>
    <scope>IDENTIFICATION</scope>
</reference>
<evidence type="ECO:0000313" key="2">
    <source>
        <dbReference type="WBParaSite" id="Pan_g17465.t1"/>
    </source>
</evidence>
<accession>A0A7E4V7M2</accession>
<dbReference type="WBParaSite" id="Pan_g17465.t1">
    <property type="protein sequence ID" value="Pan_g17465.t1"/>
    <property type="gene ID" value="Pan_g17465"/>
</dbReference>